<protein>
    <submittedName>
        <fullName evidence="2">Uncharacterized protein</fullName>
    </submittedName>
</protein>
<evidence type="ECO:0000256" key="1">
    <source>
        <dbReference type="SAM" id="MobiDB-lite"/>
    </source>
</evidence>
<feature type="region of interest" description="Disordered" evidence="1">
    <location>
        <begin position="31"/>
        <end position="72"/>
    </location>
</feature>
<proteinExistence type="predicted"/>
<reference evidence="2" key="2">
    <citation type="submission" date="2021-12" db="EMBL/GenBank/DDBJ databases">
        <title>Resequencing data analysis of finger millet.</title>
        <authorList>
            <person name="Hatakeyama M."/>
            <person name="Aluri S."/>
            <person name="Balachadran M.T."/>
            <person name="Sivarajan S.R."/>
            <person name="Poveda L."/>
            <person name="Shimizu-Inatsugi R."/>
            <person name="Schlapbach R."/>
            <person name="Sreeman S.M."/>
            <person name="Shimizu K.K."/>
        </authorList>
    </citation>
    <scope>NUCLEOTIDE SEQUENCE</scope>
</reference>
<name>A0AAV5FYH6_ELECO</name>
<dbReference type="EMBL" id="BQKI01000098">
    <property type="protein sequence ID" value="GJN39600.1"/>
    <property type="molecule type" value="Genomic_DNA"/>
</dbReference>
<reference evidence="2" key="1">
    <citation type="journal article" date="2018" name="DNA Res.">
        <title>Multiple hybrid de novo genome assembly of finger millet, an orphan allotetraploid crop.</title>
        <authorList>
            <person name="Hatakeyama M."/>
            <person name="Aluri S."/>
            <person name="Balachadran M.T."/>
            <person name="Sivarajan S.R."/>
            <person name="Patrignani A."/>
            <person name="Gruter S."/>
            <person name="Poveda L."/>
            <person name="Shimizu-Inatsugi R."/>
            <person name="Baeten J."/>
            <person name="Francoijs K.J."/>
            <person name="Nataraja K.N."/>
            <person name="Reddy Y.A.N."/>
            <person name="Phadnis S."/>
            <person name="Ravikumar R.L."/>
            <person name="Schlapbach R."/>
            <person name="Sreeman S.M."/>
            <person name="Shimizu K.K."/>
        </authorList>
    </citation>
    <scope>NUCLEOTIDE SEQUENCE</scope>
</reference>
<evidence type="ECO:0000313" key="3">
    <source>
        <dbReference type="Proteomes" id="UP001054889"/>
    </source>
</evidence>
<keyword evidence="3" id="KW-1185">Reference proteome</keyword>
<dbReference type="Proteomes" id="UP001054889">
    <property type="component" value="Unassembled WGS sequence"/>
</dbReference>
<sequence length="72" mass="7349">MASETTPTTAGKLKTLACEPRVQTYSNSQLTTGISADSGGATADLQLPAPSDRIRPPADTARSSLLNSTAAD</sequence>
<gene>
    <name evidence="2" type="primary">gb28727</name>
    <name evidence="2" type="ORF">PR202_gb28727</name>
</gene>
<comment type="caution">
    <text evidence="2">The sequence shown here is derived from an EMBL/GenBank/DDBJ whole genome shotgun (WGS) entry which is preliminary data.</text>
</comment>
<organism evidence="2 3">
    <name type="scientific">Eleusine coracana subsp. coracana</name>
    <dbReference type="NCBI Taxonomy" id="191504"/>
    <lineage>
        <taxon>Eukaryota</taxon>
        <taxon>Viridiplantae</taxon>
        <taxon>Streptophyta</taxon>
        <taxon>Embryophyta</taxon>
        <taxon>Tracheophyta</taxon>
        <taxon>Spermatophyta</taxon>
        <taxon>Magnoliopsida</taxon>
        <taxon>Liliopsida</taxon>
        <taxon>Poales</taxon>
        <taxon>Poaceae</taxon>
        <taxon>PACMAD clade</taxon>
        <taxon>Chloridoideae</taxon>
        <taxon>Cynodonteae</taxon>
        <taxon>Eleusininae</taxon>
        <taxon>Eleusine</taxon>
    </lineage>
</organism>
<accession>A0AAV5FYH6</accession>
<evidence type="ECO:0000313" key="2">
    <source>
        <dbReference type="EMBL" id="GJN39600.1"/>
    </source>
</evidence>
<dbReference type="AlphaFoldDB" id="A0AAV5FYH6"/>
<feature type="compositionally biased region" description="Polar residues" evidence="1">
    <location>
        <begin position="61"/>
        <end position="72"/>
    </location>
</feature>